<feature type="compositionally biased region" description="Basic and acidic residues" evidence="7">
    <location>
        <begin position="60"/>
        <end position="73"/>
    </location>
</feature>
<feature type="domain" description="Homeobox" evidence="8">
    <location>
        <begin position="170"/>
        <end position="221"/>
    </location>
</feature>
<dbReference type="AlphaFoldDB" id="A0A1I8FBT2"/>
<keyword evidence="2 5" id="KW-0238">DNA-binding</keyword>
<dbReference type="PROSITE" id="PS00027">
    <property type="entry name" value="HOMEOBOX_1"/>
    <property type="match status" value="1"/>
</dbReference>
<feature type="compositionally biased region" description="Basic residues" evidence="7">
    <location>
        <begin position="146"/>
        <end position="155"/>
    </location>
</feature>
<dbReference type="SUPFAM" id="SSF46689">
    <property type="entry name" value="Homeodomain-like"/>
    <property type="match status" value="1"/>
</dbReference>
<evidence type="ECO:0000256" key="4">
    <source>
        <dbReference type="ARBA" id="ARBA00023242"/>
    </source>
</evidence>
<proteinExistence type="predicted"/>
<evidence type="ECO:0000259" key="8">
    <source>
        <dbReference type="PROSITE" id="PS50071"/>
    </source>
</evidence>
<feature type="region of interest" description="Disordered" evidence="7">
    <location>
        <begin position="37"/>
        <end position="171"/>
    </location>
</feature>
<dbReference type="SMART" id="SM00389">
    <property type="entry name" value="HOX"/>
    <property type="match status" value="1"/>
</dbReference>
<feature type="compositionally biased region" description="Acidic residues" evidence="7">
    <location>
        <begin position="107"/>
        <end position="124"/>
    </location>
</feature>
<organism evidence="9 10">
    <name type="scientific">Macrostomum lignano</name>
    <dbReference type="NCBI Taxonomy" id="282301"/>
    <lineage>
        <taxon>Eukaryota</taxon>
        <taxon>Metazoa</taxon>
        <taxon>Spiralia</taxon>
        <taxon>Lophotrochozoa</taxon>
        <taxon>Platyhelminthes</taxon>
        <taxon>Rhabditophora</taxon>
        <taxon>Macrostomorpha</taxon>
        <taxon>Macrostomida</taxon>
        <taxon>Macrostomidae</taxon>
        <taxon>Macrostomum</taxon>
    </lineage>
</organism>
<evidence type="ECO:0000256" key="2">
    <source>
        <dbReference type="ARBA" id="ARBA00023125"/>
    </source>
</evidence>
<evidence type="ECO:0000256" key="7">
    <source>
        <dbReference type="SAM" id="MobiDB-lite"/>
    </source>
</evidence>
<dbReference type="PANTHER" id="PTHR24329:SF543">
    <property type="entry name" value="FI01017P-RELATED"/>
    <property type="match status" value="1"/>
</dbReference>
<dbReference type="WBParaSite" id="maker-unitig_28355-snap-gene-0.2-mRNA-1">
    <property type="protein sequence ID" value="maker-unitig_28355-snap-gene-0.2-mRNA-1"/>
    <property type="gene ID" value="maker-unitig_28355-snap-gene-0.2"/>
</dbReference>
<sequence>MSSHLNSSMFKHEQPPWPILTAEISKLALQWRVPFPASRPAANGCRRPDAQRQPSGRCRRSTDSLREQSDGRGTRSTGLRLTLDGNHAAAGLGPSATPATAANNQADDGDNEDAEDDELEDDDGAGMLDEKRNATAMSASLLRRSNSGRRCRRRRSEPTRRRPGDTGLPLPARKLSALENVFEHTHYPDAFLREDLARSIRLTEARVQVWFQNRRAKFRRVERRKHEDQGGQEMRRAIAAAELRVFGIDSAILRVEGAQRACRTAWRARRGAASGGSVVGPASVELVRLGQDLRARPRTGSGRLASNKDLARLSKQLRHLRRLALNRGSGRLGTATQDLGGWPANQGSGRLAQPAKDLELAKQLEDLARLAQATEDLGGWPSKTQVIWRLAQHLTDLERLAQQLRIWRGWPATDTSGGCPATDTFLGGVASN</sequence>
<name>A0A1I8FBT2_9PLAT</name>
<evidence type="ECO:0000256" key="3">
    <source>
        <dbReference type="ARBA" id="ARBA00023155"/>
    </source>
</evidence>
<feature type="DNA-binding region" description="Homeobox" evidence="5">
    <location>
        <begin position="172"/>
        <end position="222"/>
    </location>
</feature>
<evidence type="ECO:0000313" key="10">
    <source>
        <dbReference type="WBParaSite" id="maker-unitig_28355-snap-gene-0.2-mRNA-1"/>
    </source>
</evidence>
<evidence type="ECO:0000256" key="1">
    <source>
        <dbReference type="ARBA" id="ARBA00004123"/>
    </source>
</evidence>
<dbReference type="InterPro" id="IPR050649">
    <property type="entry name" value="Paired_Homeobox_TFs"/>
</dbReference>
<accession>A0A1I8FBT2</accession>
<dbReference type="Pfam" id="PF00046">
    <property type="entry name" value="Homeodomain"/>
    <property type="match status" value="1"/>
</dbReference>
<dbReference type="GO" id="GO:0005634">
    <property type="term" value="C:nucleus"/>
    <property type="evidence" value="ECO:0007669"/>
    <property type="project" value="UniProtKB-SubCell"/>
</dbReference>
<dbReference type="InterPro" id="IPR001356">
    <property type="entry name" value="HD"/>
</dbReference>
<evidence type="ECO:0000313" key="9">
    <source>
        <dbReference type="Proteomes" id="UP000095280"/>
    </source>
</evidence>
<dbReference type="GO" id="GO:0000977">
    <property type="term" value="F:RNA polymerase II transcription regulatory region sequence-specific DNA binding"/>
    <property type="evidence" value="ECO:0007669"/>
    <property type="project" value="TreeGrafter"/>
</dbReference>
<dbReference type="Gene3D" id="1.10.10.60">
    <property type="entry name" value="Homeodomain-like"/>
    <property type="match status" value="1"/>
</dbReference>
<reference evidence="10" key="1">
    <citation type="submission" date="2016-11" db="UniProtKB">
        <authorList>
            <consortium name="WormBaseParasite"/>
        </authorList>
    </citation>
    <scope>IDENTIFICATION</scope>
</reference>
<evidence type="ECO:0000256" key="5">
    <source>
        <dbReference type="PROSITE-ProRule" id="PRU00108"/>
    </source>
</evidence>
<dbReference type="GO" id="GO:0000981">
    <property type="term" value="F:DNA-binding transcription factor activity, RNA polymerase II-specific"/>
    <property type="evidence" value="ECO:0007669"/>
    <property type="project" value="InterPro"/>
</dbReference>
<dbReference type="PROSITE" id="PS50071">
    <property type="entry name" value="HOMEOBOX_2"/>
    <property type="match status" value="1"/>
</dbReference>
<keyword evidence="4 5" id="KW-0539">Nucleus</keyword>
<keyword evidence="3 5" id="KW-0371">Homeobox</keyword>
<evidence type="ECO:0000256" key="6">
    <source>
        <dbReference type="RuleBase" id="RU000682"/>
    </source>
</evidence>
<dbReference type="PANTHER" id="PTHR24329">
    <property type="entry name" value="HOMEOBOX PROTEIN ARISTALESS"/>
    <property type="match status" value="1"/>
</dbReference>
<keyword evidence="9" id="KW-1185">Reference proteome</keyword>
<dbReference type="CDD" id="cd00086">
    <property type="entry name" value="homeodomain"/>
    <property type="match status" value="1"/>
</dbReference>
<dbReference type="InterPro" id="IPR009057">
    <property type="entry name" value="Homeodomain-like_sf"/>
</dbReference>
<comment type="subcellular location">
    <subcellularLocation>
        <location evidence="1 5 6">Nucleus</location>
    </subcellularLocation>
</comment>
<dbReference type="Proteomes" id="UP000095280">
    <property type="component" value="Unplaced"/>
</dbReference>
<dbReference type="InterPro" id="IPR017970">
    <property type="entry name" value="Homeobox_CS"/>
</dbReference>
<dbReference type="FunFam" id="1.10.10.60:FF:000679">
    <property type="entry name" value="Homeobox protein aristaless"/>
    <property type="match status" value="1"/>
</dbReference>
<protein>
    <submittedName>
        <fullName evidence="10">Homeobox domain-containing protein</fullName>
    </submittedName>
</protein>